<evidence type="ECO:0000313" key="1">
    <source>
        <dbReference type="EMBL" id="KAL0945117.1"/>
    </source>
</evidence>
<evidence type="ECO:0000313" key="2">
    <source>
        <dbReference type="Proteomes" id="UP001556367"/>
    </source>
</evidence>
<accession>A0ABR3IPD0</accession>
<gene>
    <name evidence="1" type="ORF">HGRIS_004270</name>
</gene>
<dbReference type="Proteomes" id="UP001556367">
    <property type="component" value="Unassembled WGS sequence"/>
</dbReference>
<protein>
    <submittedName>
        <fullName evidence="1">Uncharacterized protein</fullName>
    </submittedName>
</protein>
<keyword evidence="2" id="KW-1185">Reference proteome</keyword>
<reference evidence="2" key="1">
    <citation type="submission" date="2024-06" db="EMBL/GenBank/DDBJ databases">
        <title>Multi-omics analyses provide insights into the biosynthesis of the anticancer antibiotic pleurotin in Hohenbuehelia grisea.</title>
        <authorList>
            <person name="Weaver J.A."/>
            <person name="Alberti F."/>
        </authorList>
    </citation>
    <scope>NUCLEOTIDE SEQUENCE [LARGE SCALE GENOMIC DNA]</scope>
    <source>
        <strain evidence="2">T-177</strain>
    </source>
</reference>
<organism evidence="1 2">
    <name type="scientific">Hohenbuehelia grisea</name>
    <dbReference type="NCBI Taxonomy" id="104357"/>
    <lineage>
        <taxon>Eukaryota</taxon>
        <taxon>Fungi</taxon>
        <taxon>Dikarya</taxon>
        <taxon>Basidiomycota</taxon>
        <taxon>Agaricomycotina</taxon>
        <taxon>Agaricomycetes</taxon>
        <taxon>Agaricomycetidae</taxon>
        <taxon>Agaricales</taxon>
        <taxon>Pleurotineae</taxon>
        <taxon>Pleurotaceae</taxon>
        <taxon>Hohenbuehelia</taxon>
    </lineage>
</organism>
<proteinExistence type="predicted"/>
<dbReference type="EMBL" id="JASNQZ010000019">
    <property type="protein sequence ID" value="KAL0945117.1"/>
    <property type="molecule type" value="Genomic_DNA"/>
</dbReference>
<comment type="caution">
    <text evidence="1">The sequence shown here is derived from an EMBL/GenBank/DDBJ whole genome shotgun (WGS) entry which is preliminary data.</text>
</comment>
<name>A0ABR3IPD0_9AGAR</name>
<sequence>MDVGEVLAFSHPRYGVADFFAHLSLLQQNKEEGLSEKMLQWAQGSSAIADAVRVSRPDPPASSRYQAAVPCGDYEALCLAFGIIAQ</sequence>